<dbReference type="EMBL" id="UINC01131914">
    <property type="protein sequence ID" value="SVD13909.1"/>
    <property type="molecule type" value="Genomic_DNA"/>
</dbReference>
<accession>A0A382SVG2</accession>
<name>A0A382SVG2_9ZZZZ</name>
<reference evidence="1" key="1">
    <citation type="submission" date="2018-05" db="EMBL/GenBank/DDBJ databases">
        <authorList>
            <person name="Lanie J.A."/>
            <person name="Ng W.-L."/>
            <person name="Kazmierczak K.M."/>
            <person name="Andrzejewski T.M."/>
            <person name="Davidsen T.M."/>
            <person name="Wayne K.J."/>
            <person name="Tettelin H."/>
            <person name="Glass J.I."/>
            <person name="Rusch D."/>
            <person name="Podicherti R."/>
            <person name="Tsui H.-C.T."/>
            <person name="Winkler M.E."/>
        </authorList>
    </citation>
    <scope>NUCLEOTIDE SEQUENCE</scope>
</reference>
<protein>
    <submittedName>
        <fullName evidence="1">Uncharacterized protein</fullName>
    </submittedName>
</protein>
<gene>
    <name evidence="1" type="ORF">METZ01_LOCUS366763</name>
</gene>
<sequence length="29" mass="3216">MEKGSIRAFSQRVPGAGLEPARPYGQWIL</sequence>
<evidence type="ECO:0000313" key="1">
    <source>
        <dbReference type="EMBL" id="SVD13909.1"/>
    </source>
</evidence>
<organism evidence="1">
    <name type="scientific">marine metagenome</name>
    <dbReference type="NCBI Taxonomy" id="408172"/>
    <lineage>
        <taxon>unclassified sequences</taxon>
        <taxon>metagenomes</taxon>
        <taxon>ecological metagenomes</taxon>
    </lineage>
</organism>
<proteinExistence type="predicted"/>
<feature type="non-terminal residue" evidence="1">
    <location>
        <position position="29"/>
    </location>
</feature>
<dbReference type="AntiFam" id="ANF00016">
    <property type="entry name" value="tRNA translation"/>
</dbReference>
<dbReference type="AlphaFoldDB" id="A0A382SVG2"/>